<accession>A0A803MKX0</accession>
<dbReference type="EC" id="3.2.1.14" evidence="2"/>
<protein>
    <recommendedName>
        <fullName evidence="2">chitinase</fullName>
        <ecNumber evidence="2">3.2.1.14</ecNumber>
    </recommendedName>
</protein>
<dbReference type="GO" id="GO:0005576">
    <property type="term" value="C:extracellular region"/>
    <property type="evidence" value="ECO:0007669"/>
    <property type="project" value="TreeGrafter"/>
</dbReference>
<dbReference type="PANTHER" id="PTHR45708">
    <property type="entry name" value="ENDOCHITINASE"/>
    <property type="match status" value="1"/>
</dbReference>
<dbReference type="CDD" id="cd02877">
    <property type="entry name" value="GH18_hevamine_XipI_class_III"/>
    <property type="match status" value="1"/>
</dbReference>
<evidence type="ECO:0000256" key="2">
    <source>
        <dbReference type="ARBA" id="ARBA00012729"/>
    </source>
</evidence>
<evidence type="ECO:0000256" key="9">
    <source>
        <dbReference type="RuleBase" id="RU000489"/>
    </source>
</evidence>
<sequence>MSKELHCISLLTTISFFFLLLSTKSHAGSISIYWGQNGFEGTLNQTCATGRYKFVNVAFLNVFGSGQTPSLNLAGHCNPSTGGCTGVGPEVEYCQSLGIKVMLSLGGAIGNYGFSSKKDAMDFACYLWDNFLGGTSSFRPLGNAVFDGIDFAIYQSKSTLYWDDLARYIARHIMYTTKLHLLPLFLITLLGLSYVTQARYYGNHRPNHGGIAIYWGQNGFEGRLNETCATGRYKYVNLAFLNIFGGGQVPSLNLAGHCDPASGGCVGLSSEVEFCQARGIKVLLSLGGGVGNYSFSSKNDAKGFAKYLWNNFLGGHSKSRPLGKAPLDGIDFDIESGSTLYWDNLARFLNRYNGYGRGKKKVYLSAAPQCPFPDKYLGTPLKTGLFDYVWVQFYNNPPCQYNGSTTNLIDSWNFWSSQSYITTLFMGLPAANQAAGSGFLPPGVLTSQVLPLIKKSPKYGGVMFWSKYWDDQSGYTKQIVKDV</sequence>
<evidence type="ECO:0000259" key="12">
    <source>
        <dbReference type="PROSITE" id="PS51910"/>
    </source>
</evidence>
<dbReference type="OMA" id="CQYTPGE"/>
<evidence type="ECO:0000256" key="1">
    <source>
        <dbReference type="ARBA" id="ARBA00000822"/>
    </source>
</evidence>
<dbReference type="Gene3D" id="3.20.20.80">
    <property type="entry name" value="Glycosidases"/>
    <property type="match status" value="2"/>
</dbReference>
<keyword evidence="7 9" id="KW-0326">Glycosidase</keyword>
<dbReference type="Pfam" id="PF00704">
    <property type="entry name" value="Glyco_hydro_18"/>
    <property type="match status" value="1"/>
</dbReference>
<dbReference type="PROSITE" id="PS01095">
    <property type="entry name" value="GH18_1"/>
    <property type="match status" value="1"/>
</dbReference>
<keyword evidence="4" id="KW-0146">Chitin degradation</keyword>
<name>A0A803MKX0_CHEQI</name>
<evidence type="ECO:0000256" key="7">
    <source>
        <dbReference type="ARBA" id="ARBA00023295"/>
    </source>
</evidence>
<proteinExistence type="inferred from homology"/>
<dbReference type="GO" id="GO:0006032">
    <property type="term" value="P:chitin catabolic process"/>
    <property type="evidence" value="ECO:0007669"/>
    <property type="project" value="UniProtKB-KW"/>
</dbReference>
<evidence type="ECO:0000256" key="8">
    <source>
        <dbReference type="ARBA" id="ARBA00023326"/>
    </source>
</evidence>
<dbReference type="InterPro" id="IPR001223">
    <property type="entry name" value="Glyco_hydro18_cat"/>
</dbReference>
<dbReference type="Proteomes" id="UP000596660">
    <property type="component" value="Unplaced"/>
</dbReference>
<dbReference type="PANTHER" id="PTHR45708:SF21">
    <property type="entry name" value="ACIDIC ENDOCHITINASE"/>
    <property type="match status" value="1"/>
</dbReference>
<reference evidence="13" key="2">
    <citation type="submission" date="2021-03" db="UniProtKB">
        <authorList>
            <consortium name="EnsemblPlants"/>
        </authorList>
    </citation>
    <scope>IDENTIFICATION</scope>
</reference>
<evidence type="ECO:0000256" key="11">
    <source>
        <dbReference type="SAM" id="SignalP"/>
    </source>
</evidence>
<keyword evidence="8" id="KW-0624">Polysaccharide degradation</keyword>
<dbReference type="SMR" id="A0A803MKX0"/>
<evidence type="ECO:0000256" key="6">
    <source>
        <dbReference type="ARBA" id="ARBA00023277"/>
    </source>
</evidence>
<reference evidence="13" key="1">
    <citation type="journal article" date="2017" name="Nature">
        <title>The genome of Chenopodium quinoa.</title>
        <authorList>
            <person name="Jarvis D.E."/>
            <person name="Ho Y.S."/>
            <person name="Lightfoot D.J."/>
            <person name="Schmoeckel S.M."/>
            <person name="Li B."/>
            <person name="Borm T.J.A."/>
            <person name="Ohyanagi H."/>
            <person name="Mineta K."/>
            <person name="Michell C.T."/>
            <person name="Saber N."/>
            <person name="Kharbatia N.M."/>
            <person name="Rupper R.R."/>
            <person name="Sharp A.R."/>
            <person name="Dally N."/>
            <person name="Boughton B.A."/>
            <person name="Woo Y.H."/>
            <person name="Gao G."/>
            <person name="Schijlen E.G.W.M."/>
            <person name="Guo X."/>
            <person name="Momin A.A."/>
            <person name="Negrao S."/>
            <person name="Al-Babili S."/>
            <person name="Gehring C."/>
            <person name="Roessner U."/>
            <person name="Jung C."/>
            <person name="Murphy K."/>
            <person name="Arold S.T."/>
            <person name="Gojobori T."/>
            <person name="van der Linden C.G."/>
            <person name="van Loo E.N."/>
            <person name="Jellen E.N."/>
            <person name="Maughan P.J."/>
            <person name="Tester M."/>
        </authorList>
    </citation>
    <scope>NUCLEOTIDE SEQUENCE [LARGE SCALE GENOMIC DNA]</scope>
    <source>
        <strain evidence="13">cv. PI 614886</strain>
    </source>
</reference>
<dbReference type="AlphaFoldDB" id="A0A803MKX0"/>
<keyword evidence="14" id="KW-1185">Reference proteome</keyword>
<evidence type="ECO:0000256" key="10">
    <source>
        <dbReference type="RuleBase" id="RU004453"/>
    </source>
</evidence>
<dbReference type="InterPro" id="IPR001579">
    <property type="entry name" value="Glyco_hydro_18_chit_AS"/>
</dbReference>
<dbReference type="PROSITE" id="PS51910">
    <property type="entry name" value="GH18_2"/>
    <property type="match status" value="2"/>
</dbReference>
<feature type="chain" id="PRO_5031409209" description="chitinase" evidence="11">
    <location>
        <begin position="28"/>
        <end position="483"/>
    </location>
</feature>
<evidence type="ECO:0000256" key="4">
    <source>
        <dbReference type="ARBA" id="ARBA00023024"/>
    </source>
</evidence>
<keyword evidence="5" id="KW-1015">Disulfide bond</keyword>
<keyword evidence="11" id="KW-0732">Signal</keyword>
<dbReference type="Gramene" id="AUR62031461-RA">
    <property type="protein sequence ID" value="AUR62031461-RA:cds"/>
    <property type="gene ID" value="AUR62031461"/>
</dbReference>
<feature type="domain" description="GH18" evidence="12">
    <location>
        <begin position="209"/>
        <end position="483"/>
    </location>
</feature>
<dbReference type="EnsemblPlants" id="AUR62031461-RA">
    <property type="protein sequence ID" value="AUR62031461-RA:cds"/>
    <property type="gene ID" value="AUR62031461"/>
</dbReference>
<evidence type="ECO:0000256" key="3">
    <source>
        <dbReference type="ARBA" id="ARBA00022801"/>
    </source>
</evidence>
<evidence type="ECO:0000313" key="14">
    <source>
        <dbReference type="Proteomes" id="UP000596660"/>
    </source>
</evidence>
<dbReference type="SUPFAM" id="SSF51445">
    <property type="entry name" value="(Trans)glycosidases"/>
    <property type="match status" value="2"/>
</dbReference>
<dbReference type="InterPro" id="IPR050542">
    <property type="entry name" value="Glycosyl_Hydrlase18_Chitinase"/>
</dbReference>
<dbReference type="FunFam" id="3.20.20.80:FF:000015">
    <property type="entry name" value="Acidic endochitinase SE2"/>
    <property type="match status" value="1"/>
</dbReference>
<keyword evidence="3 9" id="KW-0378">Hydrolase</keyword>
<organism evidence="13 14">
    <name type="scientific">Chenopodium quinoa</name>
    <name type="common">Quinoa</name>
    <dbReference type="NCBI Taxonomy" id="63459"/>
    <lineage>
        <taxon>Eukaryota</taxon>
        <taxon>Viridiplantae</taxon>
        <taxon>Streptophyta</taxon>
        <taxon>Embryophyta</taxon>
        <taxon>Tracheophyta</taxon>
        <taxon>Spermatophyta</taxon>
        <taxon>Magnoliopsida</taxon>
        <taxon>eudicotyledons</taxon>
        <taxon>Gunneridae</taxon>
        <taxon>Pentapetalae</taxon>
        <taxon>Caryophyllales</taxon>
        <taxon>Chenopodiaceae</taxon>
        <taxon>Chenopodioideae</taxon>
        <taxon>Atripliceae</taxon>
        <taxon>Chenopodium</taxon>
    </lineage>
</organism>
<evidence type="ECO:0000313" key="13">
    <source>
        <dbReference type="EnsemblPlants" id="AUR62031461-RA:cds"/>
    </source>
</evidence>
<comment type="catalytic activity">
    <reaction evidence="1">
        <text>Random endo-hydrolysis of N-acetyl-beta-D-glucosaminide (1-&gt;4)-beta-linkages in chitin and chitodextrins.</text>
        <dbReference type="EC" id="3.2.1.14"/>
    </reaction>
</comment>
<dbReference type="GO" id="GO:0008843">
    <property type="term" value="F:endochitinase activity"/>
    <property type="evidence" value="ECO:0007669"/>
    <property type="project" value="UniProtKB-EC"/>
</dbReference>
<dbReference type="InterPro" id="IPR017853">
    <property type="entry name" value="GH"/>
</dbReference>
<keyword evidence="6" id="KW-0119">Carbohydrate metabolism</keyword>
<comment type="similarity">
    <text evidence="10">Belongs to the glycosyl hydrolase 18 family.</text>
</comment>
<feature type="signal peptide" evidence="11">
    <location>
        <begin position="1"/>
        <end position="27"/>
    </location>
</feature>
<feature type="domain" description="GH18" evidence="12">
    <location>
        <begin position="28"/>
        <end position="167"/>
    </location>
</feature>
<dbReference type="InterPro" id="IPR045321">
    <property type="entry name" value="Cts1-like"/>
</dbReference>
<dbReference type="GO" id="GO:0000272">
    <property type="term" value="P:polysaccharide catabolic process"/>
    <property type="evidence" value="ECO:0007669"/>
    <property type="project" value="UniProtKB-KW"/>
</dbReference>
<evidence type="ECO:0000256" key="5">
    <source>
        <dbReference type="ARBA" id="ARBA00023157"/>
    </source>
</evidence>